<evidence type="ECO:0000313" key="2">
    <source>
        <dbReference type="EMBL" id="EHS63340.1"/>
    </source>
</evidence>
<dbReference type="RefSeq" id="XP_003889843.1">
    <property type="nucleotide sequence ID" value="XM_003889794.1"/>
</dbReference>
<dbReference type="KEGG" id="pgr:PGTG_21641"/>
<protein>
    <recommendedName>
        <fullName evidence="4">DDE Tnp4 domain-containing protein</fullName>
    </recommendedName>
</protein>
<organism evidence="2 3">
    <name type="scientific">Puccinia graminis f. sp. tritici (strain CRL 75-36-700-3 / race SCCL)</name>
    <name type="common">Black stem rust fungus</name>
    <dbReference type="NCBI Taxonomy" id="418459"/>
    <lineage>
        <taxon>Eukaryota</taxon>
        <taxon>Fungi</taxon>
        <taxon>Dikarya</taxon>
        <taxon>Basidiomycota</taxon>
        <taxon>Pucciniomycotina</taxon>
        <taxon>Pucciniomycetes</taxon>
        <taxon>Pucciniales</taxon>
        <taxon>Pucciniaceae</taxon>
        <taxon>Puccinia</taxon>
    </lineage>
</organism>
<dbReference type="STRING" id="418459.H6QRP6"/>
<dbReference type="OrthoDB" id="2505551at2759"/>
<dbReference type="GeneID" id="13540741"/>
<dbReference type="VEuPathDB" id="FungiDB:PGTG_21641"/>
<keyword evidence="3" id="KW-1185">Reference proteome</keyword>
<sequence length="150" mass="17501">MDGCHVPCGPIPNWKGVPQYHTEVPETKEELYNLRHLMLKNVFEQTFGTWKKKFPILFHLLEYSLFTPRDLVLALAVLHNIIIEHSTYSEGFVIDPNEDGAATGEDDLPSDKEEEPKPYQACERERNNVWRDQIAADMWTQYQEYLQSCT</sequence>
<reference evidence="3" key="1">
    <citation type="journal article" date="2011" name="Proc. Natl. Acad. Sci. U.S.A.">
        <title>Obligate biotrophy features unraveled by the genomic analysis of rust fungi.</title>
        <authorList>
            <person name="Duplessis S."/>
            <person name="Cuomo C.A."/>
            <person name="Lin Y.-C."/>
            <person name="Aerts A."/>
            <person name="Tisserant E."/>
            <person name="Veneault-Fourrey C."/>
            <person name="Joly D.L."/>
            <person name="Hacquard S."/>
            <person name="Amselem J."/>
            <person name="Cantarel B.L."/>
            <person name="Chiu R."/>
            <person name="Coutinho P.M."/>
            <person name="Feau N."/>
            <person name="Field M."/>
            <person name="Frey P."/>
            <person name="Gelhaye E."/>
            <person name="Goldberg J."/>
            <person name="Grabherr M.G."/>
            <person name="Kodira C.D."/>
            <person name="Kohler A."/>
            <person name="Kuees U."/>
            <person name="Lindquist E.A."/>
            <person name="Lucas S.M."/>
            <person name="Mago R."/>
            <person name="Mauceli E."/>
            <person name="Morin E."/>
            <person name="Murat C."/>
            <person name="Pangilinan J.L."/>
            <person name="Park R."/>
            <person name="Pearson M."/>
            <person name="Quesneville H."/>
            <person name="Rouhier N."/>
            <person name="Sakthikumar S."/>
            <person name="Salamov A.A."/>
            <person name="Schmutz J."/>
            <person name="Selles B."/>
            <person name="Shapiro H."/>
            <person name="Tanguay P."/>
            <person name="Tuskan G.A."/>
            <person name="Henrissat B."/>
            <person name="Van de Peer Y."/>
            <person name="Rouze P."/>
            <person name="Ellis J.G."/>
            <person name="Dodds P.N."/>
            <person name="Schein J.E."/>
            <person name="Zhong S."/>
            <person name="Hamelin R.C."/>
            <person name="Grigoriev I.V."/>
            <person name="Szabo L.J."/>
            <person name="Martin F."/>
        </authorList>
    </citation>
    <scope>NUCLEOTIDE SEQUENCE [LARGE SCALE GENOMIC DNA]</scope>
    <source>
        <strain evidence="3">CRL 75-36-700-3 / race SCCL</strain>
    </source>
</reference>
<name>H6QRP6_PUCGT</name>
<evidence type="ECO:0008006" key="4">
    <source>
        <dbReference type="Google" id="ProtNLM"/>
    </source>
</evidence>
<dbReference type="InParanoid" id="H6QRP6"/>
<dbReference type="AlphaFoldDB" id="H6QRP6"/>
<dbReference type="eggNOG" id="KOG4585">
    <property type="taxonomic scope" value="Eukaryota"/>
</dbReference>
<evidence type="ECO:0000256" key="1">
    <source>
        <dbReference type="SAM" id="MobiDB-lite"/>
    </source>
</evidence>
<accession>H6QRP6</accession>
<gene>
    <name evidence="2" type="ORF">PGTG_21641</name>
</gene>
<feature type="compositionally biased region" description="Basic and acidic residues" evidence="1">
    <location>
        <begin position="109"/>
        <end position="121"/>
    </location>
</feature>
<evidence type="ECO:0000313" key="3">
    <source>
        <dbReference type="Proteomes" id="UP000008783"/>
    </source>
</evidence>
<dbReference type="EMBL" id="DS178284">
    <property type="protein sequence ID" value="EHS63340.1"/>
    <property type="molecule type" value="Genomic_DNA"/>
</dbReference>
<proteinExistence type="predicted"/>
<dbReference type="HOGENOM" id="CLU_1741459_0_0_1"/>
<feature type="region of interest" description="Disordered" evidence="1">
    <location>
        <begin position="94"/>
        <end position="121"/>
    </location>
</feature>
<dbReference type="Proteomes" id="UP000008783">
    <property type="component" value="Unassembled WGS sequence"/>
</dbReference>